<reference evidence="1 2" key="1">
    <citation type="submission" date="2014-12" db="EMBL/GenBank/DDBJ databases">
        <title>Genome sequencing of Brevundimonas nasdae TPW30.</title>
        <authorList>
            <person name="Tan P.W."/>
            <person name="Chan K.-G."/>
        </authorList>
    </citation>
    <scope>NUCLEOTIDE SEQUENCE [LARGE SCALE GENOMIC DNA]</scope>
    <source>
        <strain evidence="1 2">TPW30</strain>
    </source>
</reference>
<name>A0A0B4CAX4_9CAUL</name>
<comment type="caution">
    <text evidence="1">The sequence shown here is derived from an EMBL/GenBank/DDBJ whole genome shotgun (WGS) entry which is preliminary data.</text>
</comment>
<dbReference type="SUPFAM" id="SSF89232">
    <property type="entry name" value="Hypothetical protein TM1070"/>
    <property type="match status" value="1"/>
</dbReference>
<accession>A0A0B4CAX4</accession>
<protein>
    <recommendedName>
        <fullName evidence="3">Sensory rhodopsin transducer</fullName>
    </recommendedName>
</protein>
<dbReference type="InterPro" id="IPR009794">
    <property type="entry name" value="ASRT"/>
</dbReference>
<gene>
    <name evidence="1" type="ORF">RM53_16455</name>
</gene>
<sequence length="123" mass="13645">MSEIGKRVWVIAEGYIPGDSTGPSPAMISHETACILNPGDASTEVEITLFFEDREPVGPYKLTVGGRRTKHVRFNDLHDPEPVPRDTDYASLIRSRHPVVVQHTRLDSRQAANAIMTTVAYSE</sequence>
<dbReference type="Gene3D" id="2.60.290.11">
    <property type="entry name" value="TM1070-like"/>
    <property type="match status" value="1"/>
</dbReference>
<dbReference type="RefSeq" id="WP_039248794.1">
    <property type="nucleotide sequence ID" value="NZ_JWSY01000059.1"/>
</dbReference>
<evidence type="ECO:0008006" key="3">
    <source>
        <dbReference type="Google" id="ProtNLM"/>
    </source>
</evidence>
<dbReference type="Pfam" id="PF07100">
    <property type="entry name" value="ASRT"/>
    <property type="match status" value="1"/>
</dbReference>
<dbReference type="PIRSF" id="PIRSF008711">
    <property type="entry name" value="UCP008711"/>
    <property type="match status" value="1"/>
</dbReference>
<dbReference type="EMBL" id="JWSY01000059">
    <property type="protein sequence ID" value="KIC53722.1"/>
    <property type="molecule type" value="Genomic_DNA"/>
</dbReference>
<dbReference type="AlphaFoldDB" id="A0A0B4CAX4"/>
<proteinExistence type="predicted"/>
<evidence type="ECO:0000313" key="1">
    <source>
        <dbReference type="EMBL" id="KIC53722.1"/>
    </source>
</evidence>
<dbReference type="STRING" id="172043.RM53_16455"/>
<dbReference type="InterPro" id="IPR036698">
    <property type="entry name" value="TM1070-like_sf"/>
</dbReference>
<dbReference type="Proteomes" id="UP000031166">
    <property type="component" value="Unassembled WGS sequence"/>
</dbReference>
<evidence type="ECO:0000313" key="2">
    <source>
        <dbReference type="Proteomes" id="UP000031166"/>
    </source>
</evidence>
<organism evidence="1 2">
    <name type="scientific">Brevundimonas nasdae</name>
    <dbReference type="NCBI Taxonomy" id="172043"/>
    <lineage>
        <taxon>Bacteria</taxon>
        <taxon>Pseudomonadati</taxon>
        <taxon>Pseudomonadota</taxon>
        <taxon>Alphaproteobacteria</taxon>
        <taxon>Caulobacterales</taxon>
        <taxon>Caulobacteraceae</taxon>
        <taxon>Brevundimonas</taxon>
    </lineage>
</organism>